<feature type="domain" description="Calx-beta" evidence="5">
    <location>
        <begin position="202"/>
        <end position="276"/>
    </location>
</feature>
<dbReference type="InterPro" id="IPR003644">
    <property type="entry name" value="Calx_beta"/>
</dbReference>
<dbReference type="GO" id="GO:0030001">
    <property type="term" value="P:metal ion transport"/>
    <property type="evidence" value="ECO:0007669"/>
    <property type="project" value="TreeGrafter"/>
</dbReference>
<keyword evidence="4" id="KW-0406">Ion transport</keyword>
<keyword evidence="3" id="KW-0106">Calcium</keyword>
<dbReference type="InterPro" id="IPR051171">
    <property type="entry name" value="CaCA"/>
</dbReference>
<evidence type="ECO:0000313" key="6">
    <source>
        <dbReference type="EMBL" id="ETR71147.1"/>
    </source>
</evidence>
<sequence>MILSGNISTAKSIEINNDTIVELDETIVVYLGKPMTDAVLGTNSVHTVTIMDDDEAQVNWNPDSQSVNEDAGTVTVTAKLDQPDPGETITVTYSLTGSALQGVDYIDDGDPIQITPGAISGQKQITIINDTLVELDETIILKMDDPTNAQKGTKTDNTITIADNDFPNIEWQIISQSIAEGNTQIALIASLDQVYTKADVTASVTVSGTATSTKDYLLLDNNLRIVKGTTSDALTVTIKEDQDVEPNETIILSIVNPVNATLTATSVHTLTITDKDLPYVEWALETQVVDEDRGLVSVSARLDQVHPRADVSIQYTLTGTATNGVDYTLDIDTLTIKKENDSTPYLSKFMMTQRLN</sequence>
<dbReference type="SUPFAM" id="SSF141072">
    <property type="entry name" value="CalX-like"/>
    <property type="match status" value="4"/>
</dbReference>
<dbReference type="InterPro" id="IPR038081">
    <property type="entry name" value="CalX-like_sf"/>
</dbReference>
<comment type="caution">
    <text evidence="6">The sequence shown here is derived from an EMBL/GenBank/DDBJ whole genome shotgun (WGS) entry which is preliminary data.</text>
</comment>
<dbReference type="Proteomes" id="UP000189670">
    <property type="component" value="Unassembled WGS sequence"/>
</dbReference>
<keyword evidence="4" id="KW-0813">Transport</keyword>
<dbReference type="Pfam" id="PF03160">
    <property type="entry name" value="Calx-beta"/>
    <property type="match status" value="3"/>
</dbReference>
<keyword evidence="1" id="KW-0732">Signal</keyword>
<reference evidence="7" key="1">
    <citation type="submission" date="2012-11" db="EMBL/GenBank/DDBJ databases">
        <authorList>
            <person name="Lucero-Rivera Y.E."/>
            <person name="Tovar-Ramirez D."/>
        </authorList>
    </citation>
    <scope>NUCLEOTIDE SEQUENCE [LARGE SCALE GENOMIC DNA]</scope>
    <source>
        <strain evidence="7">Araruama</strain>
    </source>
</reference>
<dbReference type="Gene3D" id="2.60.40.2030">
    <property type="match status" value="3"/>
</dbReference>
<evidence type="ECO:0000256" key="1">
    <source>
        <dbReference type="ARBA" id="ARBA00022729"/>
    </source>
</evidence>
<organism evidence="6 7">
    <name type="scientific">Candidatus Magnetoglobus multicellularis str. Araruama</name>
    <dbReference type="NCBI Taxonomy" id="890399"/>
    <lineage>
        <taxon>Bacteria</taxon>
        <taxon>Pseudomonadati</taxon>
        <taxon>Thermodesulfobacteriota</taxon>
        <taxon>Desulfobacteria</taxon>
        <taxon>Desulfobacterales</taxon>
        <taxon>Desulfobacteraceae</taxon>
        <taxon>Candidatus Magnetoglobus</taxon>
    </lineage>
</organism>
<dbReference type="AlphaFoldDB" id="A0A1V1P8D3"/>
<protein>
    <recommendedName>
        <fullName evidence="5">Calx-beta domain-containing protein</fullName>
    </recommendedName>
</protein>
<dbReference type="EMBL" id="ATBP01000314">
    <property type="protein sequence ID" value="ETR71147.1"/>
    <property type="molecule type" value="Genomic_DNA"/>
</dbReference>
<dbReference type="PANTHER" id="PTHR11878:SF65">
    <property type="entry name" value="NA_CA-EXCHANGE PROTEIN, ISOFORM G"/>
    <property type="match status" value="1"/>
</dbReference>
<feature type="domain" description="Calx-beta" evidence="5">
    <location>
        <begin position="52"/>
        <end position="165"/>
    </location>
</feature>
<gene>
    <name evidence="6" type="ORF">OMM_02713</name>
</gene>
<evidence type="ECO:0000256" key="4">
    <source>
        <dbReference type="ARBA" id="ARBA00023065"/>
    </source>
</evidence>
<evidence type="ECO:0000256" key="3">
    <source>
        <dbReference type="ARBA" id="ARBA00022837"/>
    </source>
</evidence>
<accession>A0A1V1P8D3</accession>
<dbReference type="GO" id="GO:0007154">
    <property type="term" value="P:cell communication"/>
    <property type="evidence" value="ECO:0007669"/>
    <property type="project" value="InterPro"/>
</dbReference>
<evidence type="ECO:0000256" key="2">
    <source>
        <dbReference type="ARBA" id="ARBA00022737"/>
    </source>
</evidence>
<feature type="domain" description="Calx-beta" evidence="5">
    <location>
        <begin position="287"/>
        <end position="340"/>
    </location>
</feature>
<keyword evidence="2" id="KW-0677">Repeat</keyword>
<proteinExistence type="predicted"/>
<evidence type="ECO:0000313" key="7">
    <source>
        <dbReference type="Proteomes" id="UP000189670"/>
    </source>
</evidence>
<name>A0A1V1P8D3_9BACT</name>
<dbReference type="GO" id="GO:0016020">
    <property type="term" value="C:membrane"/>
    <property type="evidence" value="ECO:0007669"/>
    <property type="project" value="InterPro"/>
</dbReference>
<evidence type="ECO:0000259" key="5">
    <source>
        <dbReference type="Pfam" id="PF03160"/>
    </source>
</evidence>
<dbReference type="PANTHER" id="PTHR11878">
    <property type="entry name" value="SODIUM/CALCIUM EXCHANGER"/>
    <property type="match status" value="1"/>
</dbReference>